<keyword evidence="2" id="KW-0813">Transport</keyword>
<dbReference type="InterPro" id="IPR027417">
    <property type="entry name" value="P-loop_NTPase"/>
</dbReference>
<protein>
    <submittedName>
        <fullName evidence="11">ABC transporter ATP-binding protein</fullName>
    </submittedName>
</protein>
<keyword evidence="9" id="KW-0472">Membrane</keyword>
<evidence type="ECO:0000256" key="6">
    <source>
        <dbReference type="ARBA" id="ARBA00022840"/>
    </source>
</evidence>
<dbReference type="SUPFAM" id="SSF52540">
    <property type="entry name" value="P-loop containing nucleoside triphosphate hydrolases"/>
    <property type="match status" value="1"/>
</dbReference>
<organism evidence="11 12">
    <name type="scientific">Bacillus spongiae</name>
    <dbReference type="NCBI Taxonomy" id="2683610"/>
    <lineage>
        <taxon>Bacteria</taxon>
        <taxon>Bacillati</taxon>
        <taxon>Bacillota</taxon>
        <taxon>Bacilli</taxon>
        <taxon>Bacillales</taxon>
        <taxon>Bacillaceae</taxon>
        <taxon>Bacillus</taxon>
    </lineage>
</organism>
<accession>A0ABU8H9C9</accession>
<dbReference type="Pfam" id="PF00005">
    <property type="entry name" value="ABC_tran"/>
    <property type="match status" value="1"/>
</dbReference>
<dbReference type="InterPro" id="IPR051535">
    <property type="entry name" value="Siderophore_ABC-ATPase"/>
</dbReference>
<evidence type="ECO:0000256" key="8">
    <source>
        <dbReference type="ARBA" id="ARBA00023065"/>
    </source>
</evidence>
<keyword evidence="7" id="KW-0408">Iron</keyword>
<comment type="subcellular location">
    <subcellularLocation>
        <location evidence="1">Cell membrane</location>
        <topology evidence="1">Peripheral membrane protein</topology>
    </subcellularLocation>
</comment>
<evidence type="ECO:0000256" key="5">
    <source>
        <dbReference type="ARBA" id="ARBA00022741"/>
    </source>
</evidence>
<dbReference type="PROSITE" id="PS00211">
    <property type="entry name" value="ABC_TRANSPORTER_1"/>
    <property type="match status" value="1"/>
</dbReference>
<evidence type="ECO:0000256" key="1">
    <source>
        <dbReference type="ARBA" id="ARBA00004202"/>
    </source>
</evidence>
<dbReference type="SMART" id="SM00382">
    <property type="entry name" value="AAA"/>
    <property type="match status" value="1"/>
</dbReference>
<evidence type="ECO:0000256" key="3">
    <source>
        <dbReference type="ARBA" id="ARBA00022475"/>
    </source>
</evidence>
<evidence type="ECO:0000259" key="10">
    <source>
        <dbReference type="PROSITE" id="PS50893"/>
    </source>
</evidence>
<keyword evidence="4" id="KW-0410">Iron transport</keyword>
<dbReference type="PANTHER" id="PTHR42771:SF2">
    <property type="entry name" value="IRON(3+)-HYDROXAMATE IMPORT ATP-BINDING PROTEIN FHUC"/>
    <property type="match status" value="1"/>
</dbReference>
<gene>
    <name evidence="11" type="ORF">WAK64_02230</name>
</gene>
<feature type="domain" description="ABC transporter" evidence="10">
    <location>
        <begin position="4"/>
        <end position="240"/>
    </location>
</feature>
<dbReference type="Proteomes" id="UP001312865">
    <property type="component" value="Unassembled WGS sequence"/>
</dbReference>
<dbReference type="CDD" id="cd03214">
    <property type="entry name" value="ABC_Iron-Siderophores_B12_Hemin"/>
    <property type="match status" value="1"/>
</dbReference>
<dbReference type="InterPro" id="IPR003439">
    <property type="entry name" value="ABC_transporter-like_ATP-bd"/>
</dbReference>
<name>A0ABU8H9C9_9BACI</name>
<dbReference type="GO" id="GO:0005524">
    <property type="term" value="F:ATP binding"/>
    <property type="evidence" value="ECO:0007669"/>
    <property type="project" value="UniProtKB-KW"/>
</dbReference>
<keyword evidence="5" id="KW-0547">Nucleotide-binding</keyword>
<keyword evidence="6 11" id="KW-0067">ATP-binding</keyword>
<evidence type="ECO:0000313" key="12">
    <source>
        <dbReference type="Proteomes" id="UP001312865"/>
    </source>
</evidence>
<dbReference type="PROSITE" id="PS50893">
    <property type="entry name" value="ABC_TRANSPORTER_2"/>
    <property type="match status" value="1"/>
</dbReference>
<keyword evidence="8" id="KW-0406">Ion transport</keyword>
<evidence type="ECO:0000256" key="7">
    <source>
        <dbReference type="ARBA" id="ARBA00023004"/>
    </source>
</evidence>
<dbReference type="Gene3D" id="3.40.50.300">
    <property type="entry name" value="P-loop containing nucleotide triphosphate hydrolases"/>
    <property type="match status" value="1"/>
</dbReference>
<evidence type="ECO:0000256" key="2">
    <source>
        <dbReference type="ARBA" id="ARBA00022448"/>
    </source>
</evidence>
<keyword evidence="12" id="KW-1185">Reference proteome</keyword>
<dbReference type="RefSeq" id="WP_336585303.1">
    <property type="nucleotide sequence ID" value="NZ_JBBAXC010000002.1"/>
</dbReference>
<evidence type="ECO:0000313" key="11">
    <source>
        <dbReference type="EMBL" id="MEI5905883.1"/>
    </source>
</evidence>
<dbReference type="PANTHER" id="PTHR42771">
    <property type="entry name" value="IRON(3+)-HYDROXAMATE IMPORT ATP-BINDING PROTEIN FHUC"/>
    <property type="match status" value="1"/>
</dbReference>
<evidence type="ECO:0000256" key="4">
    <source>
        <dbReference type="ARBA" id="ARBA00022496"/>
    </source>
</evidence>
<proteinExistence type="predicted"/>
<dbReference type="InterPro" id="IPR003593">
    <property type="entry name" value="AAA+_ATPase"/>
</dbReference>
<evidence type="ECO:0000256" key="9">
    <source>
        <dbReference type="ARBA" id="ARBA00023136"/>
    </source>
</evidence>
<dbReference type="EMBL" id="JBBAXC010000002">
    <property type="protein sequence ID" value="MEI5905883.1"/>
    <property type="molecule type" value="Genomic_DNA"/>
</dbReference>
<comment type="caution">
    <text evidence="11">The sequence shown here is derived from an EMBL/GenBank/DDBJ whole genome shotgun (WGS) entry which is preliminary data.</text>
</comment>
<sequence length="270" mass="29908">MVRLAAEDLSLGYDTVSVVEDLTMSIPEGKVSILIGANGCGKSTILRSLARLLKPKTGVVYLDGKNITRESTKEVAKKLSILPQGPQAPEGLTVKDLCYYGRHPYKSLLSKNTQLDHDMVEWALDATRMLEFSERSLDGLSGGQRQRAWVAMALCQGTDLILLDEPTTYLDLAHQIELLDLLKDLNKQYKRTIVMVLHDLNQAASYADHLISISNGKIYSEGCPKDTFTEQMISEVFGLHSQIIENPVNGSPMCLPVKVCGKEKNQKLLM</sequence>
<keyword evidence="3" id="KW-1003">Cell membrane</keyword>
<dbReference type="InterPro" id="IPR017871">
    <property type="entry name" value="ABC_transporter-like_CS"/>
</dbReference>
<reference evidence="11 12" key="1">
    <citation type="journal article" date="2018" name="J. Microbiol.">
        <title>Bacillus spongiae sp. nov., isolated from sponge of Jeju Island.</title>
        <authorList>
            <person name="Lee G.E."/>
            <person name="Im W.T."/>
            <person name="Park J.S."/>
        </authorList>
    </citation>
    <scope>NUCLEOTIDE SEQUENCE [LARGE SCALE GENOMIC DNA]</scope>
    <source>
        <strain evidence="11 12">135PIL107-10</strain>
    </source>
</reference>